<dbReference type="Pfam" id="PF05004">
    <property type="entry name" value="IFRD"/>
    <property type="match status" value="1"/>
</dbReference>
<evidence type="ECO:0000313" key="5">
    <source>
        <dbReference type="Proteomes" id="UP001162640"/>
    </source>
</evidence>
<dbReference type="InterPro" id="IPR011989">
    <property type="entry name" value="ARM-like"/>
</dbReference>
<accession>A0A9W7BAY1</accession>
<dbReference type="InterPro" id="IPR007701">
    <property type="entry name" value="Interferon-rel_develop_reg_N"/>
</dbReference>
<name>A0A9W7BAY1_9STRA</name>
<comment type="caution">
    <text evidence="4">The sequence shown here is derived from an EMBL/GenBank/DDBJ whole genome shotgun (WGS) entry which is preliminary data.</text>
</comment>
<comment type="similarity">
    <text evidence="1">Belongs to the IFRD family.</text>
</comment>
<evidence type="ECO:0000313" key="4">
    <source>
        <dbReference type="EMBL" id="GMH82810.1"/>
    </source>
</evidence>
<reference evidence="5" key="1">
    <citation type="journal article" date="2023" name="Commun. Biol.">
        <title>Genome analysis of Parmales, the sister group of diatoms, reveals the evolutionary specialization of diatoms from phago-mixotrophs to photoautotrophs.</title>
        <authorList>
            <person name="Ban H."/>
            <person name="Sato S."/>
            <person name="Yoshikawa S."/>
            <person name="Yamada K."/>
            <person name="Nakamura Y."/>
            <person name="Ichinomiya M."/>
            <person name="Sato N."/>
            <person name="Blanc-Mathieu R."/>
            <person name="Endo H."/>
            <person name="Kuwata A."/>
            <person name="Ogata H."/>
        </authorList>
    </citation>
    <scope>NUCLEOTIDE SEQUENCE [LARGE SCALE GENOMIC DNA]</scope>
</reference>
<dbReference type="Gene3D" id="1.25.10.10">
    <property type="entry name" value="Leucine-rich Repeat Variant"/>
    <property type="match status" value="1"/>
</dbReference>
<feature type="region of interest" description="Disordered" evidence="2">
    <location>
        <begin position="1"/>
        <end position="47"/>
    </location>
</feature>
<feature type="domain" description="Interferon-related developmental regulator N-terminal" evidence="3">
    <location>
        <begin position="35"/>
        <end position="234"/>
    </location>
</feature>
<organism evidence="4 5">
    <name type="scientific">Triparma laevis f. inornata</name>
    <dbReference type="NCBI Taxonomy" id="1714386"/>
    <lineage>
        <taxon>Eukaryota</taxon>
        <taxon>Sar</taxon>
        <taxon>Stramenopiles</taxon>
        <taxon>Ochrophyta</taxon>
        <taxon>Bolidophyceae</taxon>
        <taxon>Parmales</taxon>
        <taxon>Triparmaceae</taxon>
        <taxon>Triparma</taxon>
    </lineage>
</organism>
<dbReference type="PANTHER" id="PTHR12354:SF1">
    <property type="entry name" value="INTERFERON-RELATED DEVELOPMENTAL REGULATOR 1"/>
    <property type="match status" value="1"/>
</dbReference>
<gene>
    <name evidence="4" type="ORF">TL16_g09386</name>
</gene>
<feature type="compositionally biased region" description="Acidic residues" evidence="2">
    <location>
        <begin position="33"/>
        <end position="47"/>
    </location>
</feature>
<dbReference type="SUPFAM" id="SSF48371">
    <property type="entry name" value="ARM repeat"/>
    <property type="match status" value="1"/>
</dbReference>
<protein>
    <recommendedName>
        <fullName evidence="3">Interferon-related developmental regulator N-terminal domain-containing protein</fullName>
    </recommendedName>
</protein>
<dbReference type="Proteomes" id="UP001162640">
    <property type="component" value="Unassembled WGS sequence"/>
</dbReference>
<dbReference type="AlphaFoldDB" id="A0A9W7BAY1"/>
<evidence type="ECO:0000256" key="1">
    <source>
        <dbReference type="ARBA" id="ARBA00008828"/>
    </source>
</evidence>
<dbReference type="PANTHER" id="PTHR12354">
    <property type="entry name" value="INTERFERON-RELATED DEVELOPMENTAL REGULATOR"/>
    <property type="match status" value="1"/>
</dbReference>
<evidence type="ECO:0000256" key="2">
    <source>
        <dbReference type="SAM" id="MobiDB-lite"/>
    </source>
</evidence>
<dbReference type="EMBL" id="BLQM01000319">
    <property type="protein sequence ID" value="GMH82810.1"/>
    <property type="molecule type" value="Genomic_DNA"/>
</dbReference>
<sequence length="279" mass="30643">MQPPLSSLLNSNPSSLRSSTRSRSGQTGNANGIDEEGEDDEDGDETTQLEKNLEKFRDVLANVEDGIGGEKAGRKRESGFKLLFRTLTHYALGPSGVEIMEAFEGSVVPTVLASLKNSASEQYAACRVIEAIAVVLGGGNDAFFELVEPALKRVVMATGNQAQVRAAGLRAWSLAAFVCSTDFPSTIVLLDLCEAAANERYRGEDSSPLLRAAALDSWSLLATTIEDNDIASEEVRREFIARVNTREEHQKNLTPNFRRDEDRPFCPCCRRRWIATRRS</sequence>
<dbReference type="InterPro" id="IPR016024">
    <property type="entry name" value="ARM-type_fold"/>
</dbReference>
<feature type="compositionally biased region" description="Low complexity" evidence="2">
    <location>
        <begin position="1"/>
        <end position="24"/>
    </location>
</feature>
<proteinExistence type="inferred from homology"/>
<evidence type="ECO:0000259" key="3">
    <source>
        <dbReference type="Pfam" id="PF05004"/>
    </source>
</evidence>
<dbReference type="InterPro" id="IPR039777">
    <property type="entry name" value="IFRD"/>
</dbReference>